<proteinExistence type="predicted"/>
<dbReference type="AlphaFoldDB" id="A0A409Y1Z9"/>
<keyword evidence="1" id="KW-0694">RNA-binding</keyword>
<evidence type="ECO:0000313" key="4">
    <source>
        <dbReference type="Proteomes" id="UP000284706"/>
    </source>
</evidence>
<organism evidence="3 4">
    <name type="scientific">Gymnopilus dilepis</name>
    <dbReference type="NCBI Taxonomy" id="231916"/>
    <lineage>
        <taxon>Eukaryota</taxon>
        <taxon>Fungi</taxon>
        <taxon>Dikarya</taxon>
        <taxon>Basidiomycota</taxon>
        <taxon>Agaricomycotina</taxon>
        <taxon>Agaricomycetes</taxon>
        <taxon>Agaricomycetidae</taxon>
        <taxon>Agaricales</taxon>
        <taxon>Agaricineae</taxon>
        <taxon>Hymenogastraceae</taxon>
        <taxon>Gymnopilus</taxon>
    </lineage>
</organism>
<protein>
    <recommendedName>
        <fullName evidence="2">RRM domain-containing protein</fullName>
    </recommendedName>
</protein>
<evidence type="ECO:0000313" key="3">
    <source>
        <dbReference type="EMBL" id="PPQ96971.1"/>
    </source>
</evidence>
<comment type="caution">
    <text evidence="3">The sequence shown here is derived from an EMBL/GenBank/DDBJ whole genome shotgun (WGS) entry which is preliminary data.</text>
</comment>
<evidence type="ECO:0000256" key="1">
    <source>
        <dbReference type="PROSITE-ProRule" id="PRU00176"/>
    </source>
</evidence>
<dbReference type="Pfam" id="PF00076">
    <property type="entry name" value="RRM_1"/>
    <property type="match status" value="1"/>
</dbReference>
<feature type="domain" description="RRM" evidence="2">
    <location>
        <begin position="426"/>
        <end position="500"/>
    </location>
</feature>
<dbReference type="SUPFAM" id="SSF54928">
    <property type="entry name" value="RNA-binding domain, RBD"/>
    <property type="match status" value="1"/>
</dbReference>
<feature type="non-terminal residue" evidence="3">
    <location>
        <position position="1"/>
    </location>
</feature>
<dbReference type="Proteomes" id="UP000284706">
    <property type="component" value="Unassembled WGS sequence"/>
</dbReference>
<evidence type="ECO:0000259" key="2">
    <source>
        <dbReference type="PROSITE" id="PS50102"/>
    </source>
</evidence>
<name>A0A409Y1Z9_9AGAR</name>
<dbReference type="OrthoDB" id="271725at2759"/>
<dbReference type="InterPro" id="IPR035979">
    <property type="entry name" value="RBD_domain_sf"/>
</dbReference>
<gene>
    <name evidence="3" type="ORF">CVT26_006450</name>
</gene>
<dbReference type="InterPro" id="IPR012677">
    <property type="entry name" value="Nucleotide-bd_a/b_plait_sf"/>
</dbReference>
<dbReference type="InParanoid" id="A0A409Y1Z9"/>
<dbReference type="GO" id="GO:0003723">
    <property type="term" value="F:RNA binding"/>
    <property type="evidence" value="ECO:0007669"/>
    <property type="project" value="UniProtKB-UniRule"/>
</dbReference>
<reference evidence="3 4" key="1">
    <citation type="journal article" date="2018" name="Evol. Lett.">
        <title>Horizontal gene cluster transfer increased hallucinogenic mushroom diversity.</title>
        <authorList>
            <person name="Reynolds H.T."/>
            <person name="Vijayakumar V."/>
            <person name="Gluck-Thaler E."/>
            <person name="Korotkin H.B."/>
            <person name="Matheny P.B."/>
            <person name="Slot J.C."/>
        </authorList>
    </citation>
    <scope>NUCLEOTIDE SEQUENCE [LARGE SCALE GENOMIC DNA]</scope>
    <source>
        <strain evidence="3 4">SRW20</strain>
    </source>
</reference>
<dbReference type="EMBL" id="NHYE01001307">
    <property type="protein sequence ID" value="PPQ96971.1"/>
    <property type="molecule type" value="Genomic_DNA"/>
</dbReference>
<dbReference type="SMART" id="SM00360">
    <property type="entry name" value="RRM"/>
    <property type="match status" value="1"/>
</dbReference>
<sequence length="574" mass="61460">YSCSSTELGAPSHAAIVLASTCPATSPFCHGQTGGQPLHSHYMLADPDENSEVDKDVDTAPLQTAIFAGKSSHRSLYGTASNPTSTLCPSRLSPIQSACNNGLSVEPGDVVYSTKVPDRGSSLQDEWLVGTHTNSETGIGLDSACDESGWSPDSWPLPRSAEHCQGQMSLSPAGAFPDLSTVGTRCPLDYPKQVASIIQLPKPTSPSYSRSCSPTASALNMDANFSGMDFSAGHPSLASPSRVFDATTLEGGNTAFLTAGGVEPPVRNYLSLPSASMRILPPPLDLSNPISCPHLIRRDKYHQRLQLQDLDGQQWRNKCAQLGMVTTLGPQRRAIIDIRSPMCVYAGGGGLAGGQHLQQALPGIPHPQLPPCRSDLPPGFNASPCRLARPSIGSPTSNIGISGAVSTLFDTCHASALASNHNLWTPNVYINGLPPHFPEDQLFAMVSAFGEVRSVRTFTREGRDIESGYGFVLFETIAAAENCISTLRRHRNLHPTFCKQFHKIPGMAYTQHYTARDGPDLGLLSGEASFEARMQSLQDPMNTNLYMEGLPLGVDQYVCIIESSVESPEPHMCS</sequence>
<keyword evidence="4" id="KW-1185">Reference proteome</keyword>
<dbReference type="InterPro" id="IPR000504">
    <property type="entry name" value="RRM_dom"/>
</dbReference>
<dbReference type="Gene3D" id="3.30.70.330">
    <property type="match status" value="1"/>
</dbReference>
<dbReference type="PROSITE" id="PS50102">
    <property type="entry name" value="RRM"/>
    <property type="match status" value="1"/>
</dbReference>
<accession>A0A409Y1Z9</accession>